<name>A0ABV1IH76_9ACTN</name>
<dbReference type="Proteomes" id="UP001478817">
    <property type="component" value="Unassembled WGS sequence"/>
</dbReference>
<reference evidence="2 3" key="1">
    <citation type="submission" date="2024-04" db="EMBL/GenBank/DDBJ databases">
        <title>Human intestinal bacterial collection.</title>
        <authorList>
            <person name="Pauvert C."/>
            <person name="Hitch T.C.A."/>
            <person name="Clavel T."/>
        </authorList>
    </citation>
    <scope>NUCLEOTIDE SEQUENCE [LARGE SCALE GENOMIC DNA]</scope>
    <source>
        <strain evidence="2 3">CLA-AA-H197</strain>
    </source>
</reference>
<dbReference type="InterPro" id="IPR029052">
    <property type="entry name" value="Metallo-depent_PP-like"/>
</dbReference>
<dbReference type="Pfam" id="PF00149">
    <property type="entry name" value="Metallophos"/>
    <property type="match status" value="1"/>
</dbReference>
<keyword evidence="3" id="KW-1185">Reference proteome</keyword>
<dbReference type="RefSeq" id="WP_349182907.1">
    <property type="nucleotide sequence ID" value="NZ_JBBNGS010000015.1"/>
</dbReference>
<evidence type="ECO:0000259" key="1">
    <source>
        <dbReference type="Pfam" id="PF00149"/>
    </source>
</evidence>
<protein>
    <submittedName>
        <fullName evidence="2">Metallophosphoesterase</fullName>
    </submittedName>
</protein>
<dbReference type="EMBL" id="JBBNGS010000015">
    <property type="protein sequence ID" value="MEQ2638253.1"/>
    <property type="molecule type" value="Genomic_DNA"/>
</dbReference>
<accession>A0ABV1IH76</accession>
<feature type="domain" description="Calcineurin-like phosphoesterase" evidence="1">
    <location>
        <begin position="1"/>
        <end position="88"/>
    </location>
</feature>
<dbReference type="InterPro" id="IPR004843">
    <property type="entry name" value="Calcineurin-like_PHP"/>
</dbReference>
<dbReference type="SUPFAM" id="SSF56300">
    <property type="entry name" value="Metallo-dependent phosphatases"/>
    <property type="match status" value="1"/>
</dbReference>
<dbReference type="Gene3D" id="3.60.21.10">
    <property type="match status" value="1"/>
</dbReference>
<proteinExistence type="predicted"/>
<evidence type="ECO:0000313" key="3">
    <source>
        <dbReference type="Proteomes" id="UP001478817"/>
    </source>
</evidence>
<evidence type="ECO:0000313" key="2">
    <source>
        <dbReference type="EMBL" id="MEQ2638253.1"/>
    </source>
</evidence>
<comment type="caution">
    <text evidence="2">The sequence shown here is derived from an EMBL/GenBank/DDBJ whole genome shotgun (WGS) entry which is preliminary data.</text>
</comment>
<gene>
    <name evidence="2" type="ORF">AAAT05_07865</name>
</gene>
<sequence length="135" mass="15666">MAIYVTGDLHGGFEIEELRAWHRANRSRLKAEDYVIVAGDFGFPSDDCFGEEEDVRWMESRLPHPLFVDGNHEHFDYWARRPVEEWKGGRVQRLARRSPIRHLMRGEVFDLGRETVFSFGGATSVDKGWRVLGES</sequence>
<organism evidence="2 3">
    <name type="scientific">Paratractidigestivibacter faecalis</name>
    <dbReference type="NCBI Taxonomy" id="2292441"/>
    <lineage>
        <taxon>Bacteria</taxon>
        <taxon>Bacillati</taxon>
        <taxon>Actinomycetota</taxon>
        <taxon>Coriobacteriia</taxon>
        <taxon>Coriobacteriales</taxon>
        <taxon>Atopobiaceae</taxon>
        <taxon>Paratractidigestivibacter</taxon>
    </lineage>
</organism>
<dbReference type="CDD" id="cd00838">
    <property type="entry name" value="MPP_superfamily"/>
    <property type="match status" value="1"/>
</dbReference>